<dbReference type="Pfam" id="PF00701">
    <property type="entry name" value="DHDPS"/>
    <property type="match status" value="1"/>
</dbReference>
<dbReference type="GO" id="GO:0009089">
    <property type="term" value="P:lysine biosynthetic process via diaminopimelate"/>
    <property type="evidence" value="ECO:0007669"/>
    <property type="project" value="UniProtKB-UniRule"/>
</dbReference>
<feature type="site" description="Part of a proton relay during catalysis" evidence="12">
    <location>
        <position position="45"/>
    </location>
</feature>
<evidence type="ECO:0000256" key="3">
    <source>
        <dbReference type="ARBA" id="ARBA00007592"/>
    </source>
</evidence>
<evidence type="ECO:0000256" key="11">
    <source>
        <dbReference type="ARBA" id="ARBA00047836"/>
    </source>
</evidence>
<comment type="catalytic activity">
    <reaction evidence="11 12">
        <text>L-aspartate 4-semialdehyde + pyruvate = (2S,4S)-4-hydroxy-2,3,4,5-tetrahydrodipicolinate + H2O + H(+)</text>
        <dbReference type="Rhea" id="RHEA:34171"/>
        <dbReference type="ChEBI" id="CHEBI:15361"/>
        <dbReference type="ChEBI" id="CHEBI:15377"/>
        <dbReference type="ChEBI" id="CHEBI:15378"/>
        <dbReference type="ChEBI" id="CHEBI:67139"/>
        <dbReference type="ChEBI" id="CHEBI:537519"/>
        <dbReference type="EC" id="4.3.3.7"/>
    </reaction>
</comment>
<dbReference type="HAMAP" id="MF_00418">
    <property type="entry name" value="DapA"/>
    <property type="match status" value="1"/>
</dbReference>
<dbReference type="Proteomes" id="UP000036873">
    <property type="component" value="Unassembled WGS sequence"/>
</dbReference>
<dbReference type="EMBL" id="LGYO01000005">
    <property type="protein sequence ID" value="KNZ43308.1"/>
    <property type="molecule type" value="Genomic_DNA"/>
</dbReference>
<reference evidence="17" key="1">
    <citation type="submission" date="2015-07" db="EMBL/GenBank/DDBJ databases">
        <title>Draft genome sequence of Acetobacterium bakii DSM 8293, a potential psychrophilic chemical producer through syngas fermentation.</title>
        <authorList>
            <person name="Song Y."/>
            <person name="Hwang S."/>
            <person name="Cho B.-K."/>
        </authorList>
    </citation>
    <scope>NUCLEOTIDE SEQUENCE [LARGE SCALE GENOMIC DNA]</scope>
    <source>
        <strain evidence="17">DSM 8239</strain>
    </source>
</reference>
<keyword evidence="9 12" id="KW-0456">Lyase</keyword>
<evidence type="ECO:0000256" key="15">
    <source>
        <dbReference type="PIRSR" id="PIRSR001365-2"/>
    </source>
</evidence>
<dbReference type="NCBIfam" id="TIGR00674">
    <property type="entry name" value="dapA"/>
    <property type="match status" value="1"/>
</dbReference>
<evidence type="ECO:0000256" key="13">
    <source>
        <dbReference type="PIRNR" id="PIRNR001365"/>
    </source>
</evidence>
<protein>
    <recommendedName>
        <fullName evidence="4 12">4-hydroxy-tetrahydrodipicolinate synthase</fullName>
        <shortName evidence="12">HTPA synthase</shortName>
        <ecNumber evidence="4 12">4.3.3.7</ecNumber>
    </recommendedName>
</protein>
<evidence type="ECO:0000256" key="10">
    <source>
        <dbReference type="ARBA" id="ARBA00023270"/>
    </source>
</evidence>
<dbReference type="CDD" id="cd00950">
    <property type="entry name" value="DHDPS"/>
    <property type="match status" value="1"/>
</dbReference>
<evidence type="ECO:0000256" key="14">
    <source>
        <dbReference type="PIRSR" id="PIRSR001365-1"/>
    </source>
</evidence>
<evidence type="ECO:0000313" key="17">
    <source>
        <dbReference type="Proteomes" id="UP000036873"/>
    </source>
</evidence>
<feature type="active site" description="Proton donor/acceptor" evidence="12 14">
    <location>
        <position position="134"/>
    </location>
</feature>
<comment type="subcellular location">
    <subcellularLocation>
        <location evidence="12">Cytoplasm</location>
    </subcellularLocation>
</comment>
<dbReference type="InterPro" id="IPR020625">
    <property type="entry name" value="Schiff_base-form_aldolases_AS"/>
</dbReference>
<sequence>MSIFTGSCVALITPFKNNKIDYERFHQLIDWQIEQGTDAILIAGTTGETSTLTDPEHLDILQDAGKYINGRVPFVAGTGSNDTAYSIMLSKQAEKAGADAALIINPYYNKSTQKGVIAHIKAIANAITIPVIIYNVPSRTGLNIEVSTIQELSKISNVAGVKEASGDISQITEIARLCGDDIDIYCGNDDHVLPVLAVGGKGVISVSANIIPKDMHDLVATFMDGNLEKARELQFKTNLINRAMFYETNPIPVKTAMGLMGLDTGEMRLPLIEMEDVNQEKLVADLKTYGLL</sequence>
<proteinExistence type="inferred from homology"/>
<organism evidence="16 17">
    <name type="scientific">Acetobacterium bakii</name>
    <dbReference type="NCBI Taxonomy" id="52689"/>
    <lineage>
        <taxon>Bacteria</taxon>
        <taxon>Bacillati</taxon>
        <taxon>Bacillota</taxon>
        <taxon>Clostridia</taxon>
        <taxon>Eubacteriales</taxon>
        <taxon>Eubacteriaceae</taxon>
        <taxon>Acetobacterium</taxon>
    </lineage>
</organism>
<evidence type="ECO:0000256" key="9">
    <source>
        <dbReference type="ARBA" id="ARBA00023239"/>
    </source>
</evidence>
<dbReference type="PIRSF" id="PIRSF001365">
    <property type="entry name" value="DHDPS"/>
    <property type="match status" value="1"/>
</dbReference>
<comment type="caution">
    <text evidence="16">The sequence shown here is derived from an EMBL/GenBank/DDBJ whole genome shotgun (WGS) entry which is preliminary data.</text>
</comment>
<evidence type="ECO:0000256" key="2">
    <source>
        <dbReference type="ARBA" id="ARBA00005120"/>
    </source>
</evidence>
<evidence type="ECO:0000256" key="12">
    <source>
        <dbReference type="HAMAP-Rule" id="MF_00418"/>
    </source>
</evidence>
<feature type="active site" description="Schiff-base intermediate with substrate" evidence="12 14">
    <location>
        <position position="162"/>
    </location>
</feature>
<evidence type="ECO:0000256" key="4">
    <source>
        <dbReference type="ARBA" id="ARBA00012086"/>
    </source>
</evidence>
<dbReference type="Gene3D" id="3.20.20.70">
    <property type="entry name" value="Aldolase class I"/>
    <property type="match status" value="1"/>
</dbReference>
<evidence type="ECO:0000256" key="7">
    <source>
        <dbReference type="ARBA" id="ARBA00022915"/>
    </source>
</evidence>
<keyword evidence="7 12" id="KW-0220">Diaminopimelate biosynthesis</keyword>
<keyword evidence="17" id="KW-1185">Reference proteome</keyword>
<comment type="caution">
    <text evidence="12">Was originally thought to be a dihydrodipicolinate synthase (DHDPS), catalyzing the condensation of (S)-aspartate-beta-semialdehyde [(S)-ASA] and pyruvate to dihydrodipicolinate (DHDP). However, it was shown in E.coli that the product of the enzymatic reaction is not dihydrodipicolinate but in fact (4S)-4-hydroxy-2,3,4,5-tetrahydro-(2S)-dipicolinic acid (HTPA), and that the consecutive dehydration reaction leading to DHDP is not spontaneous but catalyzed by DapB.</text>
</comment>
<dbReference type="GO" id="GO:0008840">
    <property type="term" value="F:4-hydroxy-tetrahydrodipicolinate synthase activity"/>
    <property type="evidence" value="ECO:0007669"/>
    <property type="project" value="UniProtKB-UniRule"/>
</dbReference>
<comment type="function">
    <text evidence="1 12">Catalyzes the condensation of (S)-aspartate-beta-semialdehyde [(S)-ASA] and pyruvate to 4-hydroxy-tetrahydrodipicolinate (HTPA).</text>
</comment>
<keyword evidence="5 12" id="KW-0963">Cytoplasm</keyword>
<feature type="binding site" evidence="12 15">
    <location>
        <position position="204"/>
    </location>
    <ligand>
        <name>pyruvate</name>
        <dbReference type="ChEBI" id="CHEBI:15361"/>
    </ligand>
</feature>
<gene>
    <name evidence="12" type="primary">dapA</name>
    <name evidence="16" type="ORF">AKG39_01680</name>
</gene>
<comment type="similarity">
    <text evidence="3 12 13">Belongs to the DapA family.</text>
</comment>
<dbReference type="InterPro" id="IPR002220">
    <property type="entry name" value="DapA-like"/>
</dbReference>
<feature type="site" description="Part of a proton relay during catalysis" evidence="12">
    <location>
        <position position="108"/>
    </location>
</feature>
<dbReference type="GO" id="GO:0019877">
    <property type="term" value="P:diaminopimelate biosynthetic process"/>
    <property type="evidence" value="ECO:0007669"/>
    <property type="project" value="UniProtKB-UniRule"/>
</dbReference>
<evidence type="ECO:0000313" key="16">
    <source>
        <dbReference type="EMBL" id="KNZ43308.1"/>
    </source>
</evidence>
<dbReference type="SUPFAM" id="SSF51569">
    <property type="entry name" value="Aldolase"/>
    <property type="match status" value="1"/>
</dbReference>
<dbReference type="RefSeq" id="WP_050738632.1">
    <property type="nucleotide sequence ID" value="NZ_LGYO01000005.1"/>
</dbReference>
<dbReference type="InterPro" id="IPR013785">
    <property type="entry name" value="Aldolase_TIM"/>
</dbReference>
<dbReference type="STRING" id="52689.AKG39_01680"/>
<dbReference type="PATRIC" id="fig|52689.4.peg.2856"/>
<keyword evidence="8 12" id="KW-0457">Lysine biosynthesis</keyword>
<comment type="pathway">
    <text evidence="2 12">Amino-acid biosynthesis; L-lysine biosynthesis via DAP pathway; (S)-tetrahydrodipicolinate from L-aspartate: step 3/4.</text>
</comment>
<evidence type="ECO:0000256" key="5">
    <source>
        <dbReference type="ARBA" id="ARBA00022490"/>
    </source>
</evidence>
<dbReference type="InterPro" id="IPR005263">
    <property type="entry name" value="DapA"/>
</dbReference>
<evidence type="ECO:0000256" key="1">
    <source>
        <dbReference type="ARBA" id="ARBA00003294"/>
    </source>
</evidence>
<dbReference type="PANTHER" id="PTHR12128">
    <property type="entry name" value="DIHYDRODIPICOLINATE SYNTHASE"/>
    <property type="match status" value="1"/>
</dbReference>
<keyword evidence="10 12" id="KW-0704">Schiff base</keyword>
<dbReference type="GO" id="GO:0005829">
    <property type="term" value="C:cytosol"/>
    <property type="evidence" value="ECO:0007669"/>
    <property type="project" value="TreeGrafter"/>
</dbReference>
<dbReference type="OrthoDB" id="9782828at2"/>
<evidence type="ECO:0000256" key="6">
    <source>
        <dbReference type="ARBA" id="ARBA00022605"/>
    </source>
</evidence>
<comment type="subunit">
    <text evidence="12">Homotetramer; dimer of dimers.</text>
</comment>
<accession>A0A0L6U479</accession>
<feature type="binding site" evidence="12 15">
    <location>
        <position position="46"/>
    </location>
    <ligand>
        <name>pyruvate</name>
        <dbReference type="ChEBI" id="CHEBI:15361"/>
    </ligand>
</feature>
<dbReference type="SMART" id="SM01130">
    <property type="entry name" value="DHDPS"/>
    <property type="match status" value="1"/>
</dbReference>
<dbReference type="EC" id="4.3.3.7" evidence="4 12"/>
<name>A0A0L6U479_9FIRM</name>
<dbReference type="PROSITE" id="PS00666">
    <property type="entry name" value="DHDPS_2"/>
    <property type="match status" value="1"/>
</dbReference>
<dbReference type="PRINTS" id="PR00146">
    <property type="entry name" value="DHPICSNTHASE"/>
</dbReference>
<dbReference type="AlphaFoldDB" id="A0A0L6U479"/>
<evidence type="ECO:0000256" key="8">
    <source>
        <dbReference type="ARBA" id="ARBA00023154"/>
    </source>
</evidence>
<dbReference type="UniPathway" id="UPA00034">
    <property type="reaction ID" value="UER00017"/>
</dbReference>
<keyword evidence="6 12" id="KW-0028">Amino-acid biosynthesis</keyword>
<dbReference type="PANTHER" id="PTHR12128:SF66">
    <property type="entry name" value="4-HYDROXY-2-OXOGLUTARATE ALDOLASE, MITOCHONDRIAL"/>
    <property type="match status" value="1"/>
</dbReference>